<organism evidence="1 2">
    <name type="scientific">Thalassotalea fonticola</name>
    <dbReference type="NCBI Taxonomy" id="3065649"/>
    <lineage>
        <taxon>Bacteria</taxon>
        <taxon>Pseudomonadati</taxon>
        <taxon>Pseudomonadota</taxon>
        <taxon>Gammaproteobacteria</taxon>
        <taxon>Alteromonadales</taxon>
        <taxon>Colwelliaceae</taxon>
        <taxon>Thalassotalea</taxon>
    </lineage>
</organism>
<accession>A0ABZ0GMQ0</accession>
<reference evidence="1 2" key="1">
    <citation type="submission" date="2023-09" db="EMBL/GenBank/DDBJ databases">
        <authorList>
            <person name="Qi X."/>
        </authorList>
    </citation>
    <scope>NUCLEOTIDE SEQUENCE [LARGE SCALE GENOMIC DNA]</scope>
    <source>
        <strain evidence="1 2">S1-1</strain>
    </source>
</reference>
<sequence>MIFKRLQQTNKMLSAIVIVAILLFAPLAKSTHLAEHDFSIDDVHCHICLAKVMDDDDYINSDGIRIENHYFSQVYFQSYSLLLKVKSRLYSPRAPPKFL</sequence>
<dbReference type="EMBL" id="CP136600">
    <property type="protein sequence ID" value="WOH37164.1"/>
    <property type="molecule type" value="Genomic_DNA"/>
</dbReference>
<gene>
    <name evidence="1" type="ORF">RI844_17630</name>
</gene>
<evidence type="ECO:0000313" key="2">
    <source>
        <dbReference type="Proteomes" id="UP001301442"/>
    </source>
</evidence>
<name>A0ABZ0GMQ0_9GAMM</name>
<dbReference type="Proteomes" id="UP001301442">
    <property type="component" value="Chromosome"/>
</dbReference>
<keyword evidence="2" id="KW-1185">Reference proteome</keyword>
<proteinExistence type="predicted"/>
<evidence type="ECO:0000313" key="1">
    <source>
        <dbReference type="EMBL" id="WOH37164.1"/>
    </source>
</evidence>
<dbReference type="RefSeq" id="WP_348395958.1">
    <property type="nucleotide sequence ID" value="NZ_CP136600.1"/>
</dbReference>
<protein>
    <submittedName>
        <fullName evidence="1">Uncharacterized protein</fullName>
    </submittedName>
</protein>